<gene>
    <name evidence="1" type="ORF">PGLA2088_LOCUS4900</name>
</gene>
<name>A0A813I3Z5_POLGL</name>
<dbReference type="EMBL" id="CAJNNW010004581">
    <property type="protein sequence ID" value="CAE8646546.1"/>
    <property type="molecule type" value="Genomic_DNA"/>
</dbReference>
<organism evidence="1 2">
    <name type="scientific">Polarella glacialis</name>
    <name type="common">Dinoflagellate</name>
    <dbReference type="NCBI Taxonomy" id="89957"/>
    <lineage>
        <taxon>Eukaryota</taxon>
        <taxon>Sar</taxon>
        <taxon>Alveolata</taxon>
        <taxon>Dinophyceae</taxon>
        <taxon>Suessiales</taxon>
        <taxon>Suessiaceae</taxon>
        <taxon>Polarella</taxon>
    </lineage>
</organism>
<evidence type="ECO:0000313" key="1">
    <source>
        <dbReference type="EMBL" id="CAE8646546.1"/>
    </source>
</evidence>
<reference evidence="1" key="1">
    <citation type="submission" date="2021-02" db="EMBL/GenBank/DDBJ databases">
        <authorList>
            <person name="Dougan E. K."/>
            <person name="Rhodes N."/>
            <person name="Thang M."/>
            <person name="Chan C."/>
        </authorList>
    </citation>
    <scope>NUCLEOTIDE SEQUENCE</scope>
</reference>
<protein>
    <submittedName>
        <fullName evidence="1">Uncharacterized protein</fullName>
    </submittedName>
</protein>
<comment type="caution">
    <text evidence="1">The sequence shown here is derived from an EMBL/GenBank/DDBJ whole genome shotgun (WGS) entry which is preliminary data.</text>
</comment>
<proteinExistence type="predicted"/>
<dbReference type="Proteomes" id="UP000626109">
    <property type="component" value="Unassembled WGS sequence"/>
</dbReference>
<sequence length="201" mass="22610">MGIRHDRFFELAAVELCRPNRLRSLAPRNFQNSMIAYSKRRHWHAKLLESFCRGVPRLLDNHDPRLPKTKTDLLFSYTCRDGSEVPADSFRIGGLTVIVKAFHDLRVRGSAVEQIMRSMLSYVLGSVERSPAMMREPGDACGFLRQLGFYAEGNGMDLPSMLKMVDLSSVCQGAPEKGVGQMKAALRRAGLRQDQLNQLPS</sequence>
<accession>A0A813I3Z5</accession>
<evidence type="ECO:0000313" key="2">
    <source>
        <dbReference type="Proteomes" id="UP000626109"/>
    </source>
</evidence>
<dbReference type="AlphaFoldDB" id="A0A813I3Z5"/>